<sequence>MHYENQRSDPKGGFCKGRCGWGLPAQLQAYLIYALTDLPLKQNRIIERATKSY</sequence>
<dbReference type="Proteomes" id="UP000003082">
    <property type="component" value="Unassembled WGS sequence"/>
</dbReference>
<reference evidence="1 2" key="1">
    <citation type="submission" date="2008-08" db="EMBL/GenBank/DDBJ databases">
        <authorList>
            <person name="Madupu R."/>
            <person name="Durkin A.S."/>
            <person name="Torralba M."/>
            <person name="Methe B."/>
            <person name="Sutton G.G."/>
            <person name="Strausberg R.L."/>
            <person name="Nelson K.E."/>
        </authorList>
    </citation>
    <scope>NUCLEOTIDE SEQUENCE [LARGE SCALE GENOMIC DNA]</scope>
    <source>
        <strain evidence="1 2">RM3267</strain>
    </source>
</reference>
<name>B9D4M4_CAMRE</name>
<dbReference type="STRING" id="553218.CAMRE0001_2082"/>
<gene>
    <name evidence="1" type="ORF">CAMRE0001_2082</name>
</gene>
<accession>B9D4M4</accession>
<dbReference type="EMBL" id="ACFU01000028">
    <property type="protein sequence ID" value="EEF13064.1"/>
    <property type="molecule type" value="Genomic_DNA"/>
</dbReference>
<dbReference type="AlphaFoldDB" id="B9D4M4"/>
<keyword evidence="2" id="KW-1185">Reference proteome</keyword>
<organism evidence="1 2">
    <name type="scientific">Campylobacter rectus RM3267</name>
    <dbReference type="NCBI Taxonomy" id="553218"/>
    <lineage>
        <taxon>Bacteria</taxon>
        <taxon>Pseudomonadati</taxon>
        <taxon>Campylobacterota</taxon>
        <taxon>Epsilonproteobacteria</taxon>
        <taxon>Campylobacterales</taxon>
        <taxon>Campylobacteraceae</taxon>
        <taxon>Campylobacter</taxon>
    </lineage>
</organism>
<proteinExistence type="predicted"/>
<evidence type="ECO:0000313" key="2">
    <source>
        <dbReference type="Proteomes" id="UP000003082"/>
    </source>
</evidence>
<comment type="caution">
    <text evidence="1">The sequence shown here is derived from an EMBL/GenBank/DDBJ whole genome shotgun (WGS) entry which is preliminary data.</text>
</comment>
<evidence type="ECO:0000313" key="1">
    <source>
        <dbReference type="EMBL" id="EEF13064.1"/>
    </source>
</evidence>
<protein>
    <submittedName>
        <fullName evidence="1">Uncharacterized protein</fullName>
    </submittedName>
</protein>